<dbReference type="Proteomes" id="UP000030764">
    <property type="component" value="Unassembled WGS sequence"/>
</dbReference>
<keyword evidence="3" id="KW-1185">Reference proteome</keyword>
<name>A0A085N9I6_9BILA</name>
<protein>
    <submittedName>
        <fullName evidence="2">Uncharacterized protein</fullName>
    </submittedName>
</protein>
<dbReference type="AlphaFoldDB" id="A0A085N9I6"/>
<reference evidence="2 3" key="1">
    <citation type="journal article" date="2014" name="Nat. Genet.">
        <title>Genome and transcriptome of the porcine whipworm Trichuris suis.</title>
        <authorList>
            <person name="Jex A.R."/>
            <person name="Nejsum P."/>
            <person name="Schwarz E.M."/>
            <person name="Hu L."/>
            <person name="Young N.D."/>
            <person name="Hall R.S."/>
            <person name="Korhonen P.K."/>
            <person name="Liao S."/>
            <person name="Thamsborg S."/>
            <person name="Xia J."/>
            <person name="Xu P."/>
            <person name="Wang S."/>
            <person name="Scheerlinck J.P."/>
            <person name="Hofmann A."/>
            <person name="Sternberg P.W."/>
            <person name="Wang J."/>
            <person name="Gasser R.B."/>
        </authorList>
    </citation>
    <scope>NUCLEOTIDE SEQUENCE [LARGE SCALE GENOMIC DNA]</scope>
    <source>
        <strain evidence="2">DCEP-RM93F</strain>
        <strain evidence="1">DCEP-RM93M</strain>
    </source>
</reference>
<gene>
    <name evidence="1" type="ORF">M513_02152</name>
    <name evidence="2" type="ORF">M514_02152</name>
</gene>
<evidence type="ECO:0000313" key="3">
    <source>
        <dbReference type="Proteomes" id="UP000030764"/>
    </source>
</evidence>
<evidence type="ECO:0000313" key="1">
    <source>
        <dbReference type="EMBL" id="KFD56895.1"/>
    </source>
</evidence>
<dbReference type="EMBL" id="KL363191">
    <property type="protein sequence ID" value="KFD56895.1"/>
    <property type="molecule type" value="Genomic_DNA"/>
</dbReference>
<organism evidence="2">
    <name type="scientific">Trichuris suis</name>
    <name type="common">pig whipworm</name>
    <dbReference type="NCBI Taxonomy" id="68888"/>
    <lineage>
        <taxon>Eukaryota</taxon>
        <taxon>Metazoa</taxon>
        <taxon>Ecdysozoa</taxon>
        <taxon>Nematoda</taxon>
        <taxon>Enoplea</taxon>
        <taxon>Dorylaimia</taxon>
        <taxon>Trichinellida</taxon>
        <taxon>Trichuridae</taxon>
        <taxon>Trichuris</taxon>
    </lineage>
</organism>
<dbReference type="Proteomes" id="UP000030758">
    <property type="component" value="Unassembled WGS sequence"/>
</dbReference>
<proteinExistence type="predicted"/>
<dbReference type="EMBL" id="KL367527">
    <property type="protein sequence ID" value="KFD66132.1"/>
    <property type="molecule type" value="Genomic_DNA"/>
</dbReference>
<sequence length="287" mass="31635">MPRSGPSTCGNNDSKIELTEMSCANEDVECNESNDVEQTVFTEELEEVDAADFKPEWTSKRYENPTGHNAHGPHKSDVLKYFARATQFKIKNIGSDIQVTDLCDNPLLDVWYQLNCTFRVWTVEAYGKAVLQVNDPLSVCDPFLQDGCIFVVDSGGDYLGYFVANDPYVVHNADNRPVARVIRPSETATEGGHKSAEVNLTGDRPPLLPSEHSGPTPISLTCVSEPDSSCIASLDNNGILKYDARVGLQMKLLVLMAFVRLITEESSTLSVSCSMIKVFLGCCFRGY</sequence>
<accession>A0A085N9I6</accession>
<evidence type="ECO:0000313" key="2">
    <source>
        <dbReference type="EMBL" id="KFD66132.1"/>
    </source>
</evidence>
<feature type="non-terminal residue" evidence="2">
    <location>
        <position position="287"/>
    </location>
</feature>